<dbReference type="GeneID" id="303167599"/>
<gene>
    <name evidence="1" type="ORF">SIL78_18850</name>
</gene>
<sequence length="75" mass="8652">MTSASIADRRRASIKRIAAQRKGQPLRAHVLKRHIFIETGIKTTDATVKRDMRILIDAKPSMYYLHRCGALVRYE</sequence>
<evidence type="ECO:0000313" key="2">
    <source>
        <dbReference type="Proteomes" id="UP001276761"/>
    </source>
</evidence>
<proteinExistence type="predicted"/>
<evidence type="ECO:0000313" key="1">
    <source>
        <dbReference type="EMBL" id="MDX5979611.1"/>
    </source>
</evidence>
<accession>A0AAJ2RXL0</accession>
<dbReference type="AlphaFoldDB" id="A0AAJ2RXL0"/>
<comment type="caution">
    <text evidence="1">The sequence shown here is derived from an EMBL/GenBank/DDBJ whole genome shotgun (WGS) entry which is preliminary data.</text>
</comment>
<reference evidence="1" key="1">
    <citation type="submission" date="2023-11" db="EMBL/GenBank/DDBJ databases">
        <title>MicrobeMod: A computational toolkit for identifying prokaryotic methylation and restriction-modification with nanopore sequencing.</title>
        <authorList>
            <person name="Crits-Christoph A."/>
            <person name="Kang S.C."/>
            <person name="Lee H."/>
            <person name="Ostrov N."/>
        </authorList>
    </citation>
    <scope>NUCLEOTIDE SEQUENCE</scope>
    <source>
        <strain evidence="1">ATCC BAA-953</strain>
    </source>
</reference>
<name>A0AAJ2RXL0_9GAMM</name>
<dbReference type="RefSeq" id="WP_198350013.1">
    <property type="nucleotide sequence ID" value="NZ_JABASV010000012.1"/>
</dbReference>
<organism evidence="1 2">
    <name type="scientific">Vreelandella alkaliphila</name>
    <dbReference type="NCBI Taxonomy" id="272774"/>
    <lineage>
        <taxon>Bacteria</taxon>
        <taxon>Pseudomonadati</taxon>
        <taxon>Pseudomonadota</taxon>
        <taxon>Gammaproteobacteria</taxon>
        <taxon>Oceanospirillales</taxon>
        <taxon>Halomonadaceae</taxon>
        <taxon>Vreelandella</taxon>
    </lineage>
</organism>
<dbReference type="EMBL" id="JAWXXT010000002">
    <property type="protein sequence ID" value="MDX5979611.1"/>
    <property type="molecule type" value="Genomic_DNA"/>
</dbReference>
<dbReference type="Proteomes" id="UP001276761">
    <property type="component" value="Unassembled WGS sequence"/>
</dbReference>
<protein>
    <submittedName>
        <fullName evidence="1">Uncharacterized protein</fullName>
    </submittedName>
</protein>